<accession>A0A3R7JJ53</accession>
<protein>
    <submittedName>
        <fullName evidence="1">Uncharacterized protein</fullName>
    </submittedName>
</protein>
<reference evidence="1 2" key="2">
    <citation type="journal article" date="2021" name="Genomics">
        <title>High-quality reference genome for Clonorchis sinensis.</title>
        <authorList>
            <person name="Young N.D."/>
            <person name="Stroehlein A.J."/>
            <person name="Kinkar L."/>
            <person name="Wang T."/>
            <person name="Sohn W.M."/>
            <person name="Chang B.C.H."/>
            <person name="Kaur P."/>
            <person name="Weisz D."/>
            <person name="Dudchenko O."/>
            <person name="Aiden E.L."/>
            <person name="Korhonen P.K."/>
            <person name="Gasser R.B."/>
        </authorList>
    </citation>
    <scope>NUCLEOTIDE SEQUENCE [LARGE SCALE GENOMIC DNA]</scope>
    <source>
        <strain evidence="1">Cs-k2</strain>
    </source>
</reference>
<evidence type="ECO:0000313" key="2">
    <source>
        <dbReference type="Proteomes" id="UP000286415"/>
    </source>
</evidence>
<comment type="caution">
    <text evidence="1">The sequence shown here is derived from an EMBL/GenBank/DDBJ whole genome shotgun (WGS) entry which is preliminary data.</text>
</comment>
<evidence type="ECO:0000313" key="1">
    <source>
        <dbReference type="EMBL" id="KAG5450831.1"/>
    </source>
</evidence>
<keyword evidence="2" id="KW-1185">Reference proteome</keyword>
<dbReference type="EMBL" id="NIRI02000042">
    <property type="protein sequence ID" value="KAG5450831.1"/>
    <property type="molecule type" value="Genomic_DNA"/>
</dbReference>
<sequence length="109" mass="13391">MRWPLVYTRVHDSLRLYIYTEMCTTFRYRVYDKYTHLHINLVFTRDSPESLIQDIPQLNELHKGHLMFELIRYSGYRSIFSQKRLLTRLLKSLRQPTTDHKLVIELDFR</sequence>
<gene>
    <name evidence="1" type="ORF">CSKR_101448</name>
</gene>
<reference evidence="1 2" key="1">
    <citation type="journal article" date="2018" name="Biotechnol. Adv.">
        <title>Improved genomic resources and new bioinformatic workflow for the carcinogenic parasite Clonorchis sinensis: Biotechnological implications.</title>
        <authorList>
            <person name="Wang D."/>
            <person name="Korhonen P.K."/>
            <person name="Gasser R.B."/>
            <person name="Young N.D."/>
        </authorList>
    </citation>
    <scope>NUCLEOTIDE SEQUENCE [LARGE SCALE GENOMIC DNA]</scope>
    <source>
        <strain evidence="1">Cs-k2</strain>
    </source>
</reference>
<organism evidence="1 2">
    <name type="scientific">Clonorchis sinensis</name>
    <name type="common">Chinese liver fluke</name>
    <dbReference type="NCBI Taxonomy" id="79923"/>
    <lineage>
        <taxon>Eukaryota</taxon>
        <taxon>Metazoa</taxon>
        <taxon>Spiralia</taxon>
        <taxon>Lophotrochozoa</taxon>
        <taxon>Platyhelminthes</taxon>
        <taxon>Trematoda</taxon>
        <taxon>Digenea</taxon>
        <taxon>Opisthorchiida</taxon>
        <taxon>Opisthorchiata</taxon>
        <taxon>Opisthorchiidae</taxon>
        <taxon>Clonorchis</taxon>
    </lineage>
</organism>
<proteinExistence type="predicted"/>
<name>A0A3R7JJ53_CLOSI</name>
<dbReference type="InParanoid" id="A0A3R7JJ53"/>
<dbReference type="Proteomes" id="UP000286415">
    <property type="component" value="Unassembled WGS sequence"/>
</dbReference>
<dbReference type="AlphaFoldDB" id="A0A3R7JJ53"/>